<dbReference type="GeneID" id="68098787"/>
<gene>
    <name evidence="3" type="ORF">C9374_006333</name>
</gene>
<dbReference type="GO" id="GO:0046464">
    <property type="term" value="P:acylglycerol catabolic process"/>
    <property type="evidence" value="ECO:0007669"/>
    <property type="project" value="TreeGrafter"/>
</dbReference>
<dbReference type="InterPro" id="IPR029058">
    <property type="entry name" value="AB_hydrolase_fold"/>
</dbReference>
<dbReference type="SUPFAM" id="SSF53474">
    <property type="entry name" value="alpha/beta-Hydrolases"/>
    <property type="match status" value="1"/>
</dbReference>
<evidence type="ECO:0000256" key="1">
    <source>
        <dbReference type="SAM" id="Phobius"/>
    </source>
</evidence>
<protein>
    <recommendedName>
        <fullName evidence="2">AB hydrolase-1 domain-containing protein</fullName>
    </recommendedName>
</protein>
<reference evidence="3 4" key="1">
    <citation type="journal article" date="2018" name="BMC Genomics">
        <title>The genome of Naegleria lovaniensis, the basis for a comparative approach to unravel pathogenicity factors of the human pathogenic amoeba N. fowleri.</title>
        <authorList>
            <person name="Liechti N."/>
            <person name="Schurch N."/>
            <person name="Bruggmann R."/>
            <person name="Wittwer M."/>
        </authorList>
    </citation>
    <scope>NUCLEOTIDE SEQUENCE [LARGE SCALE GENOMIC DNA]</scope>
    <source>
        <strain evidence="3 4">ATCC 30569</strain>
    </source>
</reference>
<organism evidence="3 4">
    <name type="scientific">Naegleria lovaniensis</name>
    <name type="common">Amoeba</name>
    <dbReference type="NCBI Taxonomy" id="51637"/>
    <lineage>
        <taxon>Eukaryota</taxon>
        <taxon>Discoba</taxon>
        <taxon>Heterolobosea</taxon>
        <taxon>Tetramitia</taxon>
        <taxon>Eutetramitia</taxon>
        <taxon>Vahlkampfiidae</taxon>
        <taxon>Naegleria</taxon>
    </lineage>
</organism>
<dbReference type="AlphaFoldDB" id="A0AA88GI01"/>
<sequence length="594" mass="66580">MRLHKIHRLAFFLSSALVLLLIGLPSLGVAILFSVQSDLEGFYTITNSYSSVWILVVCFIYCVLVLLDAFSDVLLKLCLDRRNKQKQFPSLTCFLILRCLLSSLMIVIGFIAFITYACVAEVEYVAGICSLGLIALGFLSLVMNIFKYKWVKLRGTSETFHYDKLLRPRSSREEDEDDGFLKYRADSGYYDEELKDHTNLGLMRRRSQSSVYKYKEHLKVTKYCVGNMICKIIFYALLLLPFGLSLAFLYQSVGYAIDEVMPVGKLVTITNSKDGSSYRIHIDCKGTPINNYPTIVVDSGLGISSSSVYWSDIQNAISQYTKICVYDRAGYSFSDSGYSPRTSQQIVNELDSLLTAHNISEKLLLIGHSFGGMNVRLYASIFPEKVAGLLLIDPSHENQTIAFRLAQDKSIDPQAIANDLAKENLYLNTGRIMAPLGSLRLTAAIIPDQVLNPFSKGNLSSNDWKILRFSALSNKYSNVIYSESAHFSTTSAQQVLAHKKSFGNLPLMILTAGASINGTCAQNHFPDDSQECKDHLKYMKSTAHVIEELEQDVLKLSTQSEWKIIWNASHNIAIDNPEAVIENIKEMLDKSKAQ</sequence>
<evidence type="ECO:0000259" key="2">
    <source>
        <dbReference type="Pfam" id="PF00561"/>
    </source>
</evidence>
<keyword evidence="1" id="KW-0472">Membrane</keyword>
<dbReference type="EMBL" id="PYSW02000027">
    <property type="protein sequence ID" value="KAG2381344.1"/>
    <property type="molecule type" value="Genomic_DNA"/>
</dbReference>
<name>A0AA88GI01_NAELO</name>
<dbReference type="GO" id="GO:0047372">
    <property type="term" value="F:monoacylglycerol lipase activity"/>
    <property type="evidence" value="ECO:0007669"/>
    <property type="project" value="TreeGrafter"/>
</dbReference>
<keyword evidence="1" id="KW-1133">Transmembrane helix</keyword>
<dbReference type="GO" id="GO:0016020">
    <property type="term" value="C:membrane"/>
    <property type="evidence" value="ECO:0007669"/>
    <property type="project" value="TreeGrafter"/>
</dbReference>
<dbReference type="InterPro" id="IPR000073">
    <property type="entry name" value="AB_hydrolase_1"/>
</dbReference>
<keyword evidence="4" id="KW-1185">Reference proteome</keyword>
<dbReference type="InterPro" id="IPR050266">
    <property type="entry name" value="AB_hydrolase_sf"/>
</dbReference>
<evidence type="ECO:0000313" key="4">
    <source>
        <dbReference type="Proteomes" id="UP000816034"/>
    </source>
</evidence>
<feature type="transmembrane region" description="Helical" evidence="1">
    <location>
        <begin position="95"/>
        <end position="118"/>
    </location>
</feature>
<proteinExistence type="predicted"/>
<feature type="transmembrane region" description="Helical" evidence="1">
    <location>
        <begin position="124"/>
        <end position="146"/>
    </location>
</feature>
<feature type="transmembrane region" description="Helical" evidence="1">
    <location>
        <begin position="232"/>
        <end position="250"/>
    </location>
</feature>
<feature type="transmembrane region" description="Helical" evidence="1">
    <location>
        <begin position="52"/>
        <end position="75"/>
    </location>
</feature>
<accession>A0AA88GI01</accession>
<dbReference type="RefSeq" id="XP_044547024.1">
    <property type="nucleotide sequence ID" value="XM_044696182.1"/>
</dbReference>
<feature type="domain" description="AB hydrolase-1" evidence="2">
    <location>
        <begin position="302"/>
        <end position="407"/>
    </location>
</feature>
<dbReference type="PANTHER" id="PTHR43798:SF33">
    <property type="entry name" value="HYDROLASE, PUTATIVE (AFU_ORTHOLOGUE AFUA_2G14860)-RELATED"/>
    <property type="match status" value="1"/>
</dbReference>
<dbReference type="Proteomes" id="UP000816034">
    <property type="component" value="Unassembled WGS sequence"/>
</dbReference>
<dbReference type="PANTHER" id="PTHR43798">
    <property type="entry name" value="MONOACYLGLYCEROL LIPASE"/>
    <property type="match status" value="1"/>
</dbReference>
<dbReference type="Gene3D" id="3.40.50.1820">
    <property type="entry name" value="alpha/beta hydrolase"/>
    <property type="match status" value="1"/>
</dbReference>
<dbReference type="Pfam" id="PF00561">
    <property type="entry name" value="Abhydrolase_1"/>
    <property type="match status" value="1"/>
</dbReference>
<keyword evidence="1" id="KW-0812">Transmembrane</keyword>
<comment type="caution">
    <text evidence="3">The sequence shown here is derived from an EMBL/GenBank/DDBJ whole genome shotgun (WGS) entry which is preliminary data.</text>
</comment>
<evidence type="ECO:0000313" key="3">
    <source>
        <dbReference type="EMBL" id="KAG2381344.1"/>
    </source>
</evidence>